<dbReference type="Proteomes" id="UP000286208">
    <property type="component" value="Unassembled WGS sequence"/>
</dbReference>
<keyword evidence="1" id="KW-0479">Metal-binding</keyword>
<keyword evidence="4" id="KW-1185">Reference proteome</keyword>
<keyword evidence="1" id="KW-0863">Zinc-finger</keyword>
<proteinExistence type="predicted"/>
<accession>A0A3S3CZ88</accession>
<feature type="domain" description="SWIM-type" evidence="2">
    <location>
        <begin position="112"/>
        <end position="145"/>
    </location>
</feature>
<dbReference type="EMBL" id="RKLP01000006">
    <property type="protein sequence ID" value="RVW09253.1"/>
    <property type="molecule type" value="Genomic_DNA"/>
</dbReference>
<dbReference type="PROSITE" id="PS50966">
    <property type="entry name" value="ZF_SWIM"/>
    <property type="match status" value="1"/>
</dbReference>
<dbReference type="PANTHER" id="PTHR38133:SF1">
    <property type="entry name" value="SLR1429 PROTEIN"/>
    <property type="match status" value="1"/>
</dbReference>
<organism evidence="3 4">
    <name type="scientific">Prescottella agglutinans</name>
    <dbReference type="NCBI Taxonomy" id="1644129"/>
    <lineage>
        <taxon>Bacteria</taxon>
        <taxon>Bacillati</taxon>
        <taxon>Actinomycetota</taxon>
        <taxon>Actinomycetes</taxon>
        <taxon>Mycobacteriales</taxon>
        <taxon>Nocardiaceae</taxon>
        <taxon>Prescottella</taxon>
    </lineage>
</organism>
<evidence type="ECO:0000256" key="1">
    <source>
        <dbReference type="PROSITE-ProRule" id="PRU00325"/>
    </source>
</evidence>
<dbReference type="PANTHER" id="PTHR38133">
    <property type="entry name" value="SLR1429 PROTEIN"/>
    <property type="match status" value="1"/>
</dbReference>
<dbReference type="InterPro" id="IPR007527">
    <property type="entry name" value="Znf_SWIM"/>
</dbReference>
<comment type="caution">
    <text evidence="3">The sequence shown here is derived from an EMBL/GenBank/DDBJ whole genome shotgun (WGS) entry which is preliminary data.</text>
</comment>
<evidence type="ECO:0000313" key="4">
    <source>
        <dbReference type="Proteomes" id="UP000286208"/>
    </source>
</evidence>
<evidence type="ECO:0000259" key="2">
    <source>
        <dbReference type="PROSITE" id="PS50966"/>
    </source>
</evidence>
<gene>
    <name evidence="3" type="ORF">EGT67_12830</name>
</gene>
<evidence type="ECO:0000313" key="3">
    <source>
        <dbReference type="EMBL" id="RVW09253.1"/>
    </source>
</evidence>
<dbReference type="AlphaFoldDB" id="A0A3S3CZ88"/>
<sequence>MGAKFGVTAWGRTWLRTIESTAMSAPNPALPQARALAARGAVTITSVGGGAIQAEVAARGRTFPVAIDLPLWQREEVTVVRRILSSAGARDRRIAAGEFPDAIVADLRDKGISVAVEVPDCAATCGCTGRRRPCVHHLAVLYGLAQRIDEEPALAVALREKRATRARSSRSESIDRILLTEMDAARYYGD</sequence>
<reference evidence="3 4" key="1">
    <citation type="submission" date="2018-11" db="EMBL/GenBank/DDBJ databases">
        <title>Rhodococcus spongicola sp. nov. and Rhodococcus xishaensis sp. nov. from marine sponges.</title>
        <authorList>
            <person name="Li L."/>
            <person name="Lin H.W."/>
        </authorList>
    </citation>
    <scope>NUCLEOTIDE SEQUENCE [LARGE SCALE GENOMIC DNA]</scope>
    <source>
        <strain evidence="3 4">CCTCC AB2014297</strain>
    </source>
</reference>
<name>A0A3S3CZ88_9NOCA</name>
<protein>
    <recommendedName>
        <fullName evidence="2">SWIM-type domain-containing protein</fullName>
    </recommendedName>
</protein>
<dbReference type="OrthoDB" id="188274at2"/>
<dbReference type="GO" id="GO:0008270">
    <property type="term" value="F:zinc ion binding"/>
    <property type="evidence" value="ECO:0007669"/>
    <property type="project" value="UniProtKB-KW"/>
</dbReference>
<keyword evidence="1" id="KW-0862">Zinc</keyword>